<dbReference type="GO" id="GO:0046872">
    <property type="term" value="F:metal ion binding"/>
    <property type="evidence" value="ECO:0007669"/>
    <property type="project" value="UniProtKB-KW"/>
</dbReference>
<feature type="domain" description="Isopenicillin N synthase-like Fe(2+) 2OG dioxygenase" evidence="4">
    <location>
        <begin position="190"/>
        <end position="247"/>
    </location>
</feature>
<evidence type="ECO:0000256" key="1">
    <source>
        <dbReference type="ARBA" id="ARBA00022723"/>
    </source>
</evidence>
<dbReference type="Pfam" id="PF14226">
    <property type="entry name" value="DIOX_N"/>
    <property type="match status" value="1"/>
</dbReference>
<organism evidence="6 7">
    <name type="scientific">Crotalaria pallida</name>
    <name type="common">Smooth rattlebox</name>
    <name type="synonym">Crotalaria striata</name>
    <dbReference type="NCBI Taxonomy" id="3830"/>
    <lineage>
        <taxon>Eukaryota</taxon>
        <taxon>Viridiplantae</taxon>
        <taxon>Streptophyta</taxon>
        <taxon>Embryophyta</taxon>
        <taxon>Tracheophyta</taxon>
        <taxon>Spermatophyta</taxon>
        <taxon>Magnoliopsida</taxon>
        <taxon>eudicotyledons</taxon>
        <taxon>Gunneridae</taxon>
        <taxon>Pentapetalae</taxon>
        <taxon>rosids</taxon>
        <taxon>fabids</taxon>
        <taxon>Fabales</taxon>
        <taxon>Fabaceae</taxon>
        <taxon>Papilionoideae</taxon>
        <taxon>50 kb inversion clade</taxon>
        <taxon>genistoids sensu lato</taxon>
        <taxon>core genistoids</taxon>
        <taxon>Crotalarieae</taxon>
        <taxon>Crotalaria</taxon>
    </lineage>
</organism>
<keyword evidence="2" id="KW-0847">Vitamin C</keyword>
<dbReference type="AlphaFoldDB" id="A0AAN9EL45"/>
<keyword evidence="3" id="KW-0408">Iron</keyword>
<dbReference type="InterPro" id="IPR044861">
    <property type="entry name" value="IPNS-like_FE2OG_OXY"/>
</dbReference>
<evidence type="ECO:0000313" key="6">
    <source>
        <dbReference type="EMBL" id="KAK7256770.1"/>
    </source>
</evidence>
<dbReference type="Pfam" id="PF03171">
    <property type="entry name" value="2OG-FeII_Oxy"/>
    <property type="match status" value="1"/>
</dbReference>
<comment type="caution">
    <text evidence="6">The sequence shown here is derived from an EMBL/GenBank/DDBJ whole genome shotgun (WGS) entry which is preliminary data.</text>
</comment>
<reference evidence="6 7" key="1">
    <citation type="submission" date="2024-01" db="EMBL/GenBank/DDBJ databases">
        <title>The genomes of 5 underutilized Papilionoideae crops provide insights into root nodulation and disease resistanc.</title>
        <authorList>
            <person name="Yuan L."/>
        </authorList>
    </citation>
    <scope>NUCLEOTIDE SEQUENCE [LARGE SCALE GENOMIC DNA]</scope>
    <source>
        <strain evidence="6">ZHUSHIDOU_FW_LH</strain>
        <tissue evidence="6">Leaf</tissue>
    </source>
</reference>
<dbReference type="PANTHER" id="PTHR47991">
    <property type="entry name" value="OXOGLUTARATE/IRON-DEPENDENT DIOXYGENASE"/>
    <property type="match status" value="1"/>
</dbReference>
<evidence type="ECO:0000256" key="3">
    <source>
        <dbReference type="ARBA" id="ARBA00023004"/>
    </source>
</evidence>
<dbReference type="InterPro" id="IPR026992">
    <property type="entry name" value="DIOX_N"/>
</dbReference>
<dbReference type="EMBL" id="JAYWIO010000006">
    <property type="protein sequence ID" value="KAK7256770.1"/>
    <property type="molecule type" value="Genomic_DNA"/>
</dbReference>
<feature type="domain" description="Non-haem dioxygenase N-terminal" evidence="5">
    <location>
        <begin position="63"/>
        <end position="170"/>
    </location>
</feature>
<evidence type="ECO:0000313" key="7">
    <source>
        <dbReference type="Proteomes" id="UP001372338"/>
    </source>
</evidence>
<dbReference type="Proteomes" id="UP001372338">
    <property type="component" value="Unassembled WGS sequence"/>
</dbReference>
<dbReference type="GO" id="GO:0031418">
    <property type="term" value="F:L-ascorbic acid binding"/>
    <property type="evidence" value="ECO:0007669"/>
    <property type="project" value="UniProtKB-KW"/>
</dbReference>
<evidence type="ECO:0000259" key="4">
    <source>
        <dbReference type="Pfam" id="PF03171"/>
    </source>
</evidence>
<dbReference type="InterPro" id="IPR027443">
    <property type="entry name" value="IPNS-like_sf"/>
</dbReference>
<proteinExistence type="predicted"/>
<keyword evidence="7" id="KW-1185">Reference proteome</keyword>
<dbReference type="InterPro" id="IPR050295">
    <property type="entry name" value="Plant_2OG-oxidoreductases"/>
</dbReference>
<dbReference type="Gene3D" id="2.60.120.330">
    <property type="entry name" value="B-lactam Antibiotic, Isopenicillin N Synthase, Chain"/>
    <property type="match status" value="2"/>
</dbReference>
<protein>
    <submittedName>
        <fullName evidence="6">Uncharacterized protein</fullName>
    </submittedName>
</protein>
<gene>
    <name evidence="6" type="ORF">RIF29_30238</name>
</gene>
<keyword evidence="1" id="KW-0479">Metal-binding</keyword>
<dbReference type="SUPFAM" id="SSF51197">
    <property type="entry name" value="Clavaminate synthase-like"/>
    <property type="match status" value="1"/>
</dbReference>
<evidence type="ECO:0000256" key="2">
    <source>
        <dbReference type="ARBA" id="ARBA00022896"/>
    </source>
</evidence>
<evidence type="ECO:0000259" key="5">
    <source>
        <dbReference type="Pfam" id="PF14226"/>
    </source>
</evidence>
<sequence length="305" mass="35019">MGVKENNEHVFAKEEVPKYVETVDAPSIIELVKKDPLQVPEKYVRSHEEMEIDNYMPHLSSAVPIIDFALLSDGDKEELSKLDIACKEWGGFKLVNHGVKKEVLQRVKDVAAKFFSLPVEEKQKSSKASDDVLGYGHDPVLSEDQVLEWSDSFVVVVYPDRYSNPSYWPQTPKEFKEIVEEYSSELSRVDDDVSGLEIKHKGNWVPLNPMPDAIDVLLGDLTEIWSNGKYKSLEHRAVINKNKERTSHLISMAPVYEVAVEPLDNLVDEQNPKLYKKVRYDDYLQLSFKQKFRGKSHVELVKIKE</sequence>
<accession>A0AAN9EL45</accession>
<name>A0AAN9EL45_CROPI</name>